<feature type="region of interest" description="Disordered" evidence="1">
    <location>
        <begin position="61"/>
        <end position="89"/>
    </location>
</feature>
<evidence type="ECO:0000313" key="3">
    <source>
        <dbReference type="Proteomes" id="UP000788993"/>
    </source>
</evidence>
<reference evidence="2" key="2">
    <citation type="submission" date="2021-01" db="EMBL/GenBank/DDBJ databases">
        <authorList>
            <person name="Schikora-Tamarit M.A."/>
        </authorList>
    </citation>
    <scope>NUCLEOTIDE SEQUENCE</scope>
    <source>
        <strain evidence="2">NCAIM Y.01608</strain>
    </source>
</reference>
<proteinExistence type="predicted"/>
<dbReference type="Proteomes" id="UP000788993">
    <property type="component" value="Unassembled WGS sequence"/>
</dbReference>
<feature type="region of interest" description="Disordered" evidence="1">
    <location>
        <begin position="102"/>
        <end position="145"/>
    </location>
</feature>
<dbReference type="EMBL" id="JAEUBD010001571">
    <property type="protein sequence ID" value="KAH3658860.1"/>
    <property type="molecule type" value="Genomic_DNA"/>
</dbReference>
<comment type="caution">
    <text evidence="2">The sequence shown here is derived from an EMBL/GenBank/DDBJ whole genome shotgun (WGS) entry which is preliminary data.</text>
</comment>
<reference evidence="2" key="1">
    <citation type="journal article" date="2021" name="Open Biol.">
        <title>Shared evolutionary footprints suggest mitochondrial oxidative damage underlies multiple complex I losses in fungi.</title>
        <authorList>
            <person name="Schikora-Tamarit M.A."/>
            <person name="Marcet-Houben M."/>
            <person name="Nosek J."/>
            <person name="Gabaldon T."/>
        </authorList>
    </citation>
    <scope>NUCLEOTIDE SEQUENCE</scope>
    <source>
        <strain evidence="2">NCAIM Y.01608</strain>
    </source>
</reference>
<feature type="region of interest" description="Disordered" evidence="1">
    <location>
        <begin position="208"/>
        <end position="233"/>
    </location>
</feature>
<accession>A0A9P8NS28</accession>
<keyword evidence="3" id="KW-1185">Reference proteome</keyword>
<feature type="compositionally biased region" description="Polar residues" evidence="1">
    <location>
        <begin position="222"/>
        <end position="233"/>
    </location>
</feature>
<feature type="compositionally biased region" description="Polar residues" evidence="1">
    <location>
        <begin position="62"/>
        <end position="89"/>
    </location>
</feature>
<evidence type="ECO:0000313" key="2">
    <source>
        <dbReference type="EMBL" id="KAH3658860.1"/>
    </source>
</evidence>
<name>A0A9P8NS28_9ASCO</name>
<gene>
    <name evidence="2" type="ORF">OGATHE_006586</name>
</gene>
<dbReference type="AlphaFoldDB" id="A0A9P8NS28"/>
<evidence type="ECO:0000256" key="1">
    <source>
        <dbReference type="SAM" id="MobiDB-lite"/>
    </source>
</evidence>
<protein>
    <submittedName>
        <fullName evidence="2">Uncharacterized protein</fullName>
    </submittedName>
</protein>
<feature type="compositionally biased region" description="Basic and acidic residues" evidence="1">
    <location>
        <begin position="133"/>
        <end position="145"/>
    </location>
</feature>
<sequence length="407" mass="44646">MEIRNALSSLHRSTQIVIHLNTLYVLTKVRIKHLETSKEHSSQHLFELLTEQDHLQLVVHGDNTSRGNTSQDVSTATLEQGSDTLSSNNLGESVESALVLNGLTGGHHHSSSDSVQWVRSSRSSGGDGPTQQERSKEVTLKRTNQDNRLKRVVETEVETSVDNNTNNRWQETSVKTSNTVGSKSLSVDINQTVELSLTSLGGLGVVSQSGSGEVQRVDEEQGSGTSKTTGSQVTSKPFPVALLLLETEHLLELVLESKVQSLGWEVSDNVSGVTLPERNKSLVSQGSLETFTNTGVSSGKSTLLDHFVLVLDQELNSLDWSGTGLGDGGGDTTHHEVDEERGLVRHFQLIDSTEILKRKTVAKRIRSNLNTCQFFRNQFRTFFFGAKRSFDWLVNPVCIGNIQETVG</sequence>
<organism evidence="2 3">
    <name type="scientific">Ogataea polymorpha</name>
    <dbReference type="NCBI Taxonomy" id="460523"/>
    <lineage>
        <taxon>Eukaryota</taxon>
        <taxon>Fungi</taxon>
        <taxon>Dikarya</taxon>
        <taxon>Ascomycota</taxon>
        <taxon>Saccharomycotina</taxon>
        <taxon>Pichiomycetes</taxon>
        <taxon>Pichiales</taxon>
        <taxon>Pichiaceae</taxon>
        <taxon>Ogataea</taxon>
    </lineage>
</organism>
<feature type="compositionally biased region" description="Low complexity" evidence="1">
    <location>
        <begin position="112"/>
        <end position="124"/>
    </location>
</feature>